<evidence type="ECO:0000256" key="5">
    <source>
        <dbReference type="ARBA" id="ARBA00022692"/>
    </source>
</evidence>
<feature type="transmembrane region" description="Helical" evidence="8">
    <location>
        <begin position="98"/>
        <end position="118"/>
    </location>
</feature>
<feature type="transmembrane region" description="Helical" evidence="8">
    <location>
        <begin position="70"/>
        <end position="91"/>
    </location>
</feature>
<dbReference type="PANTHER" id="PTHR30269">
    <property type="entry name" value="TRANSMEMBRANE PROTEIN YFCA"/>
    <property type="match status" value="1"/>
</dbReference>
<protein>
    <recommendedName>
        <fullName evidence="8">Probable membrane transporter protein</fullName>
    </recommendedName>
</protein>
<feature type="transmembrane region" description="Helical" evidence="8">
    <location>
        <begin position="46"/>
        <end position="64"/>
    </location>
</feature>
<dbReference type="GO" id="GO:0005886">
    <property type="term" value="C:plasma membrane"/>
    <property type="evidence" value="ECO:0007669"/>
    <property type="project" value="UniProtKB-SubCell"/>
</dbReference>
<feature type="transmembrane region" description="Helical" evidence="8">
    <location>
        <begin position="133"/>
        <end position="153"/>
    </location>
</feature>
<feature type="transmembrane region" description="Helical" evidence="8">
    <location>
        <begin position="6"/>
        <end position="39"/>
    </location>
</feature>
<keyword evidence="5 8" id="KW-0812">Transmembrane</keyword>
<feature type="transmembrane region" description="Helical" evidence="8">
    <location>
        <begin position="200"/>
        <end position="218"/>
    </location>
</feature>
<reference evidence="9" key="1">
    <citation type="submission" date="2020-07" db="EMBL/GenBank/DDBJ databases">
        <title>Huge and variable diversity of episymbiotic CPR bacteria and DPANN archaea in groundwater ecosystems.</title>
        <authorList>
            <person name="He C.Y."/>
            <person name="Keren R."/>
            <person name="Whittaker M."/>
            <person name="Farag I.F."/>
            <person name="Doudna J."/>
            <person name="Cate J.H.D."/>
            <person name="Banfield J.F."/>
        </authorList>
    </citation>
    <scope>NUCLEOTIDE SEQUENCE</scope>
    <source>
        <strain evidence="9">NC_groundwater_1586_Pr3_B-0.1um_66_15</strain>
    </source>
</reference>
<name>A0A933L738_9HYPH</name>
<evidence type="ECO:0000256" key="1">
    <source>
        <dbReference type="ARBA" id="ARBA00004651"/>
    </source>
</evidence>
<evidence type="ECO:0000313" key="9">
    <source>
        <dbReference type="EMBL" id="MBI4923591.1"/>
    </source>
</evidence>
<dbReference type="EMBL" id="JACRAF010000059">
    <property type="protein sequence ID" value="MBI4923591.1"/>
    <property type="molecule type" value="Genomic_DNA"/>
</dbReference>
<accession>A0A933L738</accession>
<evidence type="ECO:0000256" key="4">
    <source>
        <dbReference type="ARBA" id="ARBA00022475"/>
    </source>
</evidence>
<proteinExistence type="inferred from homology"/>
<evidence type="ECO:0000256" key="7">
    <source>
        <dbReference type="ARBA" id="ARBA00023136"/>
    </source>
</evidence>
<evidence type="ECO:0000256" key="2">
    <source>
        <dbReference type="ARBA" id="ARBA00009142"/>
    </source>
</evidence>
<keyword evidence="3" id="KW-0813">Transport</keyword>
<dbReference type="Proteomes" id="UP000782610">
    <property type="component" value="Unassembled WGS sequence"/>
</dbReference>
<dbReference type="InterPro" id="IPR052017">
    <property type="entry name" value="TSUP"/>
</dbReference>
<evidence type="ECO:0000256" key="8">
    <source>
        <dbReference type="RuleBase" id="RU363041"/>
    </source>
</evidence>
<gene>
    <name evidence="9" type="ORF">HY834_17765</name>
</gene>
<dbReference type="PANTHER" id="PTHR30269:SF37">
    <property type="entry name" value="MEMBRANE TRANSPORTER PROTEIN"/>
    <property type="match status" value="1"/>
</dbReference>
<comment type="similarity">
    <text evidence="2 8">Belongs to the 4-toluene sulfonate uptake permease (TSUP) (TC 2.A.102) family.</text>
</comment>
<dbReference type="Pfam" id="PF01925">
    <property type="entry name" value="TauE"/>
    <property type="match status" value="1"/>
</dbReference>
<keyword evidence="4 8" id="KW-1003">Cell membrane</keyword>
<keyword evidence="6 8" id="KW-1133">Transmembrane helix</keyword>
<keyword evidence="7 8" id="KW-0472">Membrane</keyword>
<dbReference type="AlphaFoldDB" id="A0A933L738"/>
<evidence type="ECO:0000256" key="6">
    <source>
        <dbReference type="ARBA" id="ARBA00022989"/>
    </source>
</evidence>
<dbReference type="InterPro" id="IPR002781">
    <property type="entry name" value="TM_pro_TauE-like"/>
</dbReference>
<evidence type="ECO:0000313" key="10">
    <source>
        <dbReference type="Proteomes" id="UP000782610"/>
    </source>
</evidence>
<feature type="transmembrane region" description="Helical" evidence="8">
    <location>
        <begin position="230"/>
        <end position="251"/>
    </location>
</feature>
<feature type="transmembrane region" description="Helical" evidence="8">
    <location>
        <begin position="165"/>
        <end position="188"/>
    </location>
</feature>
<comment type="caution">
    <text evidence="9">The sequence shown here is derived from an EMBL/GenBank/DDBJ whole genome shotgun (WGS) entry which is preliminary data.</text>
</comment>
<comment type="subcellular location">
    <subcellularLocation>
        <location evidence="1 8">Cell membrane</location>
        <topology evidence="1 8">Multi-pass membrane protein</topology>
    </subcellularLocation>
</comment>
<sequence length="255" mass="27456">MFDLTFWAVAVLAVFIVGLSKSGLVGSVGLIGVPLLALVMPARDATGMMLPVLLCMDAVAIWLYRREVNWQILGIMLPGALAGTLLGWALWSVVTDAQVLLAVGVITLMFVIDALVPIRKRLEGLPPSRPWGIFWGGVAGLTSFISHTGAPPYQIYTLPRRMTPAVFSSTTAFFFAILNAMKLVPFYFLGQLSVSNLETAALLVPVGLAGLGIGVFLVRRIDARTFYRIAYVLIGLLAIKLVYDGVAGVFFTHAA</sequence>
<evidence type="ECO:0000256" key="3">
    <source>
        <dbReference type="ARBA" id="ARBA00022448"/>
    </source>
</evidence>
<organism evidence="9 10">
    <name type="scientific">Devosia nanyangense</name>
    <dbReference type="NCBI Taxonomy" id="1228055"/>
    <lineage>
        <taxon>Bacteria</taxon>
        <taxon>Pseudomonadati</taxon>
        <taxon>Pseudomonadota</taxon>
        <taxon>Alphaproteobacteria</taxon>
        <taxon>Hyphomicrobiales</taxon>
        <taxon>Devosiaceae</taxon>
        <taxon>Devosia</taxon>
    </lineage>
</organism>